<reference evidence="1 2" key="1">
    <citation type="submission" date="2024-10" db="EMBL/GenBank/DDBJ databases">
        <title>The Natural Products Discovery Center: Release of the First 8490 Sequenced Strains for Exploring Actinobacteria Biosynthetic Diversity.</title>
        <authorList>
            <person name="Kalkreuter E."/>
            <person name="Kautsar S.A."/>
            <person name="Yang D."/>
            <person name="Bader C.D."/>
            <person name="Teijaro C.N."/>
            <person name="Fluegel L."/>
            <person name="Davis C.M."/>
            <person name="Simpson J.R."/>
            <person name="Lauterbach L."/>
            <person name="Steele A.D."/>
            <person name="Gui C."/>
            <person name="Meng S."/>
            <person name="Li G."/>
            <person name="Viehrig K."/>
            <person name="Ye F."/>
            <person name="Su P."/>
            <person name="Kiefer A.F."/>
            <person name="Nichols A."/>
            <person name="Cepeda A.J."/>
            <person name="Yan W."/>
            <person name="Fan B."/>
            <person name="Jiang Y."/>
            <person name="Adhikari A."/>
            <person name="Zheng C.-J."/>
            <person name="Schuster L."/>
            <person name="Cowan T.M."/>
            <person name="Smanski M.J."/>
            <person name="Chevrette M.G."/>
            <person name="De Carvalho L.P.S."/>
            <person name="Shen B."/>
        </authorList>
    </citation>
    <scope>NUCLEOTIDE SEQUENCE [LARGE SCALE GENOMIC DNA]</scope>
    <source>
        <strain evidence="1 2">NPDC053399</strain>
    </source>
</reference>
<sequence>MIAQFLAHGFAGAIKAWLSDPDTTKEELVHATVACAAAWWAAYAAAPDVIPSA</sequence>
<name>A0ABW8C9Q9_9ACTN</name>
<evidence type="ECO:0008006" key="3">
    <source>
        <dbReference type="Google" id="ProtNLM"/>
    </source>
</evidence>
<dbReference type="Proteomes" id="UP001614394">
    <property type="component" value="Unassembled WGS sequence"/>
</dbReference>
<comment type="caution">
    <text evidence="1">The sequence shown here is derived from an EMBL/GenBank/DDBJ whole genome shotgun (WGS) entry which is preliminary data.</text>
</comment>
<proteinExistence type="predicted"/>
<evidence type="ECO:0000313" key="1">
    <source>
        <dbReference type="EMBL" id="MFI9103153.1"/>
    </source>
</evidence>
<gene>
    <name evidence="1" type="ORF">ACIGXA_21785</name>
</gene>
<evidence type="ECO:0000313" key="2">
    <source>
        <dbReference type="Proteomes" id="UP001614394"/>
    </source>
</evidence>
<keyword evidence="2" id="KW-1185">Reference proteome</keyword>
<organism evidence="1 2">
    <name type="scientific">Streptomyces fildesensis</name>
    <dbReference type="NCBI Taxonomy" id="375757"/>
    <lineage>
        <taxon>Bacteria</taxon>
        <taxon>Bacillati</taxon>
        <taxon>Actinomycetota</taxon>
        <taxon>Actinomycetes</taxon>
        <taxon>Kitasatosporales</taxon>
        <taxon>Streptomycetaceae</taxon>
        <taxon>Streptomyces</taxon>
    </lineage>
</organism>
<accession>A0ABW8C9Q9</accession>
<protein>
    <recommendedName>
        <fullName evidence="3">TetR family transcriptional regulator</fullName>
    </recommendedName>
</protein>
<dbReference type="EMBL" id="JBITYG010000006">
    <property type="protein sequence ID" value="MFI9103153.1"/>
    <property type="molecule type" value="Genomic_DNA"/>
</dbReference>
<dbReference type="RefSeq" id="WP_399651751.1">
    <property type="nucleotide sequence ID" value="NZ_JBITYG010000006.1"/>
</dbReference>